<feature type="domain" description="F-box" evidence="5">
    <location>
        <begin position="237"/>
        <end position="277"/>
    </location>
</feature>
<dbReference type="InterPro" id="IPR001810">
    <property type="entry name" value="F-box_dom"/>
</dbReference>
<evidence type="ECO:0000313" key="6">
    <source>
        <dbReference type="EMBL" id="KAL3658373.1"/>
    </source>
</evidence>
<dbReference type="Gene3D" id="1.20.1280.50">
    <property type="match status" value="1"/>
</dbReference>
<dbReference type="SMART" id="SM00256">
    <property type="entry name" value="FBOX"/>
    <property type="match status" value="1"/>
</dbReference>
<dbReference type="EMBL" id="JBIMZQ010000055">
    <property type="protein sequence ID" value="KAL3658373.1"/>
    <property type="molecule type" value="Genomic_DNA"/>
</dbReference>
<feature type="repeat" description="ANK" evidence="3">
    <location>
        <begin position="126"/>
        <end position="158"/>
    </location>
</feature>
<keyword evidence="2 3" id="KW-0040">ANK repeat</keyword>
<evidence type="ECO:0000256" key="4">
    <source>
        <dbReference type="SAM" id="MobiDB-lite"/>
    </source>
</evidence>
<evidence type="ECO:0000256" key="3">
    <source>
        <dbReference type="PROSITE-ProRule" id="PRU00023"/>
    </source>
</evidence>
<dbReference type="PANTHER" id="PTHR24126:SF14">
    <property type="entry name" value="ANK_REP_REGION DOMAIN-CONTAINING PROTEIN"/>
    <property type="match status" value="1"/>
</dbReference>
<feature type="repeat" description="ANK" evidence="3">
    <location>
        <begin position="93"/>
        <end position="125"/>
    </location>
</feature>
<feature type="repeat" description="ANK" evidence="3">
    <location>
        <begin position="159"/>
        <end position="191"/>
    </location>
</feature>
<organism evidence="6 7">
    <name type="scientific">Phytophthora oleae</name>
    <dbReference type="NCBI Taxonomy" id="2107226"/>
    <lineage>
        <taxon>Eukaryota</taxon>
        <taxon>Sar</taxon>
        <taxon>Stramenopiles</taxon>
        <taxon>Oomycota</taxon>
        <taxon>Peronosporomycetes</taxon>
        <taxon>Peronosporales</taxon>
        <taxon>Peronosporaceae</taxon>
        <taxon>Phytophthora</taxon>
    </lineage>
</organism>
<dbReference type="PANTHER" id="PTHR24126">
    <property type="entry name" value="ANKYRIN REPEAT, PH AND SEC7 DOMAIN CONTAINING PROTEIN SECG-RELATED"/>
    <property type="match status" value="1"/>
</dbReference>
<dbReference type="PROSITE" id="PS50088">
    <property type="entry name" value="ANK_REPEAT"/>
    <property type="match status" value="3"/>
</dbReference>
<accession>A0ABD3EV90</accession>
<reference evidence="6 7" key="1">
    <citation type="submission" date="2024-09" db="EMBL/GenBank/DDBJ databases">
        <title>Genome sequencing and assembly of Phytophthora oleae, isolate VK10A, causative agent of rot of olive drupes.</title>
        <authorList>
            <person name="Conti Taguali S."/>
            <person name="Riolo M."/>
            <person name="La Spada F."/>
            <person name="Cacciola S.O."/>
            <person name="Dionisio G."/>
        </authorList>
    </citation>
    <scope>NUCLEOTIDE SEQUENCE [LARGE SCALE GENOMIC DNA]</scope>
    <source>
        <strain evidence="6 7">VK10A</strain>
    </source>
</reference>
<dbReference type="SUPFAM" id="SSF81383">
    <property type="entry name" value="F-box domain"/>
    <property type="match status" value="1"/>
</dbReference>
<dbReference type="PRINTS" id="PR01415">
    <property type="entry name" value="ANKYRIN"/>
</dbReference>
<dbReference type="Proteomes" id="UP001632037">
    <property type="component" value="Unassembled WGS sequence"/>
</dbReference>
<dbReference type="AlphaFoldDB" id="A0ABD3EV90"/>
<comment type="caution">
    <text evidence="6">The sequence shown here is derived from an EMBL/GenBank/DDBJ whole genome shotgun (WGS) entry which is preliminary data.</text>
</comment>
<protein>
    <recommendedName>
        <fullName evidence="5">F-box domain-containing protein</fullName>
    </recommendedName>
</protein>
<gene>
    <name evidence="6" type="ORF">V7S43_016753</name>
</gene>
<dbReference type="InterPro" id="IPR036047">
    <property type="entry name" value="F-box-like_dom_sf"/>
</dbReference>
<feature type="compositionally biased region" description="Basic and acidic residues" evidence="4">
    <location>
        <begin position="22"/>
        <end position="31"/>
    </location>
</feature>
<sequence>MAVDHEARPSTSACRKVKKMRQKPETTEPKLSKKKSSKRRQKDDATHRLTSLLKIESNQLNEQLLVASEKGKQRAVFLLLHQGADKDRCKGLLGYSPVHHAAARGHLEVLQLLIDFGWSVDVRNDALETPLHLACFDGYTHVAEFLLDRGANINARTKDQETPLFYAARKGQYRTVRLLVRRECDLAAKNCYDDLAEEEARDAKTLAEFVAGSEDLQRASTAESQHGKDLNVGEHVLSQLLRERVLSFLDLKSLGNASQVSYRWHRASDNPSLWKKLGVSRWGLLLNATMGMGTVPQMTMMRTATSTLFHLNLSTTVSRRPSSCDPVILGRVMPLSLKEKERPRYPEELRPRTANIAGI</sequence>
<dbReference type="SUPFAM" id="SSF48403">
    <property type="entry name" value="Ankyrin repeat"/>
    <property type="match status" value="1"/>
</dbReference>
<keyword evidence="7" id="KW-1185">Reference proteome</keyword>
<dbReference type="InterPro" id="IPR002110">
    <property type="entry name" value="Ankyrin_rpt"/>
</dbReference>
<name>A0ABD3EV90_9STRA</name>
<proteinExistence type="predicted"/>
<evidence type="ECO:0000259" key="5">
    <source>
        <dbReference type="SMART" id="SM00256"/>
    </source>
</evidence>
<keyword evidence="1" id="KW-0677">Repeat</keyword>
<feature type="region of interest" description="Disordered" evidence="4">
    <location>
        <begin position="1"/>
        <end position="45"/>
    </location>
</feature>
<dbReference type="PROSITE" id="PS50297">
    <property type="entry name" value="ANK_REP_REGION"/>
    <property type="match status" value="3"/>
</dbReference>
<dbReference type="Pfam" id="PF00023">
    <property type="entry name" value="Ank"/>
    <property type="match status" value="1"/>
</dbReference>
<evidence type="ECO:0000313" key="7">
    <source>
        <dbReference type="Proteomes" id="UP001632037"/>
    </source>
</evidence>
<evidence type="ECO:0000256" key="1">
    <source>
        <dbReference type="ARBA" id="ARBA00022737"/>
    </source>
</evidence>
<dbReference type="Gene3D" id="1.25.40.20">
    <property type="entry name" value="Ankyrin repeat-containing domain"/>
    <property type="match status" value="1"/>
</dbReference>
<evidence type="ECO:0000256" key="2">
    <source>
        <dbReference type="ARBA" id="ARBA00023043"/>
    </source>
</evidence>
<dbReference type="SMART" id="SM00248">
    <property type="entry name" value="ANK"/>
    <property type="match status" value="4"/>
</dbReference>
<dbReference type="Pfam" id="PF12937">
    <property type="entry name" value="F-box-like"/>
    <property type="match status" value="1"/>
</dbReference>
<dbReference type="Pfam" id="PF12796">
    <property type="entry name" value="Ank_2"/>
    <property type="match status" value="1"/>
</dbReference>
<dbReference type="InterPro" id="IPR036770">
    <property type="entry name" value="Ankyrin_rpt-contain_sf"/>
</dbReference>